<dbReference type="Pfam" id="PF00704">
    <property type="entry name" value="Glyco_hydro_18"/>
    <property type="match status" value="1"/>
</dbReference>
<dbReference type="InterPro" id="IPR050314">
    <property type="entry name" value="Glycosyl_Hydrlase_18"/>
</dbReference>
<sequence>MDAGRRGAMNDSERTMQRISQSGTQQQPEARIDIIGLSEQYILGQISSNVSQASNQIVEEKQKNTTLVLIQKQLNKTSFSTADFVQNIVQADGPTAKPSEGPIQCGPNQPCLDGSCCNKEGKCGYKLGHCAPENCLSNCKAKAMCGMDSVDGATPCGLKLCCSFYGWCGTEDAQPQFGRTPCQEGYGSCEITAPPQCGPGSGTSKKRRVGYYQGWNTRERKCDKVSPRQINTRGITHLFYSFAFFHPTTFEITPMHEGDVALYKEFTDLKTNTLQTWIAIGGWSFNDPGPQQHAYSDMVSTKSNRSKFIQSLIKFMDKYAFQGADLDWEYPVNETRGGRKEDTENLVLLVKEMKEQFGGRYGNSIVLAPDYWYLRGFKPAEMQEHVDFMGFMAYDLHGPWDTDVKTLGSRVRPHTDAIEIAKNLKPLWFDGVDPAKINLGMAYYGRTYKLSDPSCDKMGCTFVPQKGGAPGECTNYSGILSNREIRKIQSDKGITPYLNSTAMVKYFTYEGDSWVGYDDADTFKMKASLADDLCLGGLMIWSVDFDDEVG</sequence>
<organism evidence="6 7">
    <name type="scientific">Tothia fuscella</name>
    <dbReference type="NCBI Taxonomy" id="1048955"/>
    <lineage>
        <taxon>Eukaryota</taxon>
        <taxon>Fungi</taxon>
        <taxon>Dikarya</taxon>
        <taxon>Ascomycota</taxon>
        <taxon>Pezizomycotina</taxon>
        <taxon>Dothideomycetes</taxon>
        <taxon>Pleosporomycetidae</taxon>
        <taxon>Venturiales</taxon>
        <taxon>Cylindrosympodiaceae</taxon>
        <taxon>Tothia</taxon>
    </lineage>
</organism>
<dbReference type="AlphaFoldDB" id="A0A9P4NPV9"/>
<dbReference type="GO" id="GO:0008843">
    <property type="term" value="F:endochitinase activity"/>
    <property type="evidence" value="ECO:0007669"/>
    <property type="project" value="UniProtKB-EC"/>
</dbReference>
<keyword evidence="7" id="KW-1185">Reference proteome</keyword>
<feature type="compositionally biased region" description="Polar residues" evidence="4">
    <location>
        <begin position="17"/>
        <end position="28"/>
    </location>
</feature>
<accession>A0A9P4NPV9</accession>
<dbReference type="CDD" id="cd00035">
    <property type="entry name" value="ChtBD1"/>
    <property type="match status" value="1"/>
</dbReference>
<dbReference type="InterPro" id="IPR017853">
    <property type="entry name" value="GH"/>
</dbReference>
<dbReference type="Proteomes" id="UP000800235">
    <property type="component" value="Unassembled WGS sequence"/>
</dbReference>
<protein>
    <recommendedName>
        <fullName evidence="2">chitinase</fullName>
        <ecNumber evidence="2">3.2.1.14</ecNumber>
    </recommendedName>
</protein>
<comment type="caution">
    <text evidence="6">The sequence shown here is derived from an EMBL/GenBank/DDBJ whole genome shotgun (WGS) entry which is preliminary data.</text>
</comment>
<feature type="domain" description="GH18" evidence="5">
    <location>
        <begin position="206"/>
        <end position="550"/>
    </location>
</feature>
<dbReference type="GO" id="GO:0005975">
    <property type="term" value="P:carbohydrate metabolic process"/>
    <property type="evidence" value="ECO:0007669"/>
    <property type="project" value="InterPro"/>
</dbReference>
<evidence type="ECO:0000313" key="6">
    <source>
        <dbReference type="EMBL" id="KAF2429131.1"/>
    </source>
</evidence>
<dbReference type="PANTHER" id="PTHR11177">
    <property type="entry name" value="CHITINASE"/>
    <property type="match status" value="1"/>
</dbReference>
<gene>
    <name evidence="6" type="ORF">EJ08DRAFT_635944</name>
</gene>
<dbReference type="InterPro" id="IPR001223">
    <property type="entry name" value="Glyco_hydro18_cat"/>
</dbReference>
<dbReference type="Gene3D" id="3.20.20.80">
    <property type="entry name" value="Glycosidases"/>
    <property type="match status" value="1"/>
</dbReference>
<feature type="non-terminal residue" evidence="6">
    <location>
        <position position="550"/>
    </location>
</feature>
<name>A0A9P4NPV9_9PEZI</name>
<evidence type="ECO:0000259" key="5">
    <source>
        <dbReference type="PROSITE" id="PS51910"/>
    </source>
</evidence>
<dbReference type="InterPro" id="IPR011583">
    <property type="entry name" value="Chitinase_II/V-like_cat"/>
</dbReference>
<dbReference type="SMART" id="SM00636">
    <property type="entry name" value="Glyco_18"/>
    <property type="match status" value="1"/>
</dbReference>
<comment type="similarity">
    <text evidence="1">Belongs to the glycosyl hydrolase 18 family. Chitinase class V subfamily.</text>
</comment>
<evidence type="ECO:0000256" key="4">
    <source>
        <dbReference type="SAM" id="MobiDB-lite"/>
    </source>
</evidence>
<dbReference type="PROSITE" id="PS51910">
    <property type="entry name" value="GH18_2"/>
    <property type="match status" value="1"/>
</dbReference>
<dbReference type="Gene3D" id="3.30.60.10">
    <property type="entry name" value="Endochitinase-like"/>
    <property type="match status" value="1"/>
</dbReference>
<keyword evidence="6" id="KW-0378">Hydrolase</keyword>
<reference evidence="6" key="1">
    <citation type="journal article" date="2020" name="Stud. Mycol.">
        <title>101 Dothideomycetes genomes: a test case for predicting lifestyles and emergence of pathogens.</title>
        <authorList>
            <person name="Haridas S."/>
            <person name="Albert R."/>
            <person name="Binder M."/>
            <person name="Bloem J."/>
            <person name="Labutti K."/>
            <person name="Salamov A."/>
            <person name="Andreopoulos B."/>
            <person name="Baker S."/>
            <person name="Barry K."/>
            <person name="Bills G."/>
            <person name="Bluhm B."/>
            <person name="Cannon C."/>
            <person name="Castanera R."/>
            <person name="Culley D."/>
            <person name="Daum C."/>
            <person name="Ezra D."/>
            <person name="Gonzalez J."/>
            <person name="Henrissat B."/>
            <person name="Kuo A."/>
            <person name="Liang C."/>
            <person name="Lipzen A."/>
            <person name="Lutzoni F."/>
            <person name="Magnuson J."/>
            <person name="Mondo S."/>
            <person name="Nolan M."/>
            <person name="Ohm R."/>
            <person name="Pangilinan J."/>
            <person name="Park H.-J."/>
            <person name="Ramirez L."/>
            <person name="Alfaro M."/>
            <person name="Sun H."/>
            <person name="Tritt A."/>
            <person name="Yoshinaga Y."/>
            <person name="Zwiers L.-H."/>
            <person name="Turgeon B."/>
            <person name="Goodwin S."/>
            <person name="Spatafora J."/>
            <person name="Crous P."/>
            <person name="Grigoriev I."/>
        </authorList>
    </citation>
    <scope>NUCLEOTIDE SEQUENCE</scope>
    <source>
        <strain evidence="6">CBS 130266</strain>
    </source>
</reference>
<evidence type="ECO:0000256" key="1">
    <source>
        <dbReference type="ARBA" id="ARBA00008682"/>
    </source>
</evidence>
<dbReference type="GO" id="GO:0008061">
    <property type="term" value="F:chitin binding"/>
    <property type="evidence" value="ECO:0007669"/>
    <property type="project" value="UniProtKB-KW"/>
</dbReference>
<dbReference type="Gene3D" id="3.10.50.10">
    <property type="match status" value="1"/>
</dbReference>
<evidence type="ECO:0000256" key="2">
    <source>
        <dbReference type="ARBA" id="ARBA00012729"/>
    </source>
</evidence>
<evidence type="ECO:0000313" key="7">
    <source>
        <dbReference type="Proteomes" id="UP000800235"/>
    </source>
</evidence>
<dbReference type="SUPFAM" id="SSF51445">
    <property type="entry name" value="(Trans)glycosidases"/>
    <property type="match status" value="1"/>
</dbReference>
<dbReference type="InterPro" id="IPR029070">
    <property type="entry name" value="Chitinase_insertion_sf"/>
</dbReference>
<keyword evidence="3" id="KW-0147">Chitin-binding</keyword>
<dbReference type="OrthoDB" id="73875at2759"/>
<dbReference type="EC" id="3.2.1.14" evidence="2"/>
<proteinExistence type="inferred from homology"/>
<feature type="region of interest" description="Disordered" evidence="4">
    <location>
        <begin position="1"/>
        <end position="29"/>
    </location>
</feature>
<dbReference type="SUPFAM" id="SSF54556">
    <property type="entry name" value="Chitinase insertion domain"/>
    <property type="match status" value="1"/>
</dbReference>
<dbReference type="EMBL" id="MU007050">
    <property type="protein sequence ID" value="KAF2429131.1"/>
    <property type="molecule type" value="Genomic_DNA"/>
</dbReference>
<dbReference type="PANTHER" id="PTHR11177:SF317">
    <property type="entry name" value="CHITINASE 12-RELATED"/>
    <property type="match status" value="1"/>
</dbReference>
<dbReference type="GO" id="GO:0006032">
    <property type="term" value="P:chitin catabolic process"/>
    <property type="evidence" value="ECO:0007669"/>
    <property type="project" value="TreeGrafter"/>
</dbReference>
<dbReference type="GO" id="GO:0005576">
    <property type="term" value="C:extracellular region"/>
    <property type="evidence" value="ECO:0007669"/>
    <property type="project" value="TreeGrafter"/>
</dbReference>
<evidence type="ECO:0000256" key="3">
    <source>
        <dbReference type="ARBA" id="ARBA00022669"/>
    </source>
</evidence>
<dbReference type="InterPro" id="IPR036861">
    <property type="entry name" value="Endochitinase-like_sf"/>
</dbReference>